<dbReference type="Gene3D" id="1.20.900.10">
    <property type="entry name" value="Dbl homology (DH) domain"/>
    <property type="match status" value="1"/>
</dbReference>
<feature type="domain" description="DH" evidence="6">
    <location>
        <begin position="1628"/>
        <end position="1816"/>
    </location>
</feature>
<feature type="compositionally biased region" description="Basic and acidic residues" evidence="4">
    <location>
        <begin position="1210"/>
        <end position="1226"/>
    </location>
</feature>
<feature type="coiled-coil region" evidence="3">
    <location>
        <begin position="745"/>
        <end position="772"/>
    </location>
</feature>
<feature type="compositionally biased region" description="Gly residues" evidence="4">
    <location>
        <begin position="383"/>
        <end position="394"/>
    </location>
</feature>
<name>A0A0Q9XCC1_DROMO</name>
<dbReference type="FunCoup" id="A0A0Q9XCC1">
    <property type="interactions" value="7"/>
</dbReference>
<dbReference type="SUPFAM" id="SSF48065">
    <property type="entry name" value="DBL homology domain (DH-domain)"/>
    <property type="match status" value="1"/>
</dbReference>
<reference evidence="8 9" key="1">
    <citation type="journal article" date="2007" name="Nature">
        <title>Evolution of genes and genomes on the Drosophila phylogeny.</title>
        <authorList>
            <consortium name="Drosophila 12 Genomes Consortium"/>
            <person name="Clark A.G."/>
            <person name="Eisen M.B."/>
            <person name="Smith D.R."/>
            <person name="Bergman C.M."/>
            <person name="Oliver B."/>
            <person name="Markow T.A."/>
            <person name="Kaufman T.C."/>
            <person name="Kellis M."/>
            <person name="Gelbart W."/>
            <person name="Iyer V.N."/>
            <person name="Pollard D.A."/>
            <person name="Sackton T.B."/>
            <person name="Larracuente A.M."/>
            <person name="Singh N.D."/>
            <person name="Abad J.P."/>
            <person name="Abt D.N."/>
            <person name="Adryan B."/>
            <person name="Aguade M."/>
            <person name="Akashi H."/>
            <person name="Anderson W.W."/>
            <person name="Aquadro C.F."/>
            <person name="Ardell D.H."/>
            <person name="Arguello R."/>
            <person name="Artieri C.G."/>
            <person name="Barbash D.A."/>
            <person name="Barker D."/>
            <person name="Barsanti P."/>
            <person name="Batterham P."/>
            <person name="Batzoglou S."/>
            <person name="Begun D."/>
            <person name="Bhutkar A."/>
            <person name="Blanco E."/>
            <person name="Bosak S.A."/>
            <person name="Bradley R.K."/>
            <person name="Brand A.D."/>
            <person name="Brent M.R."/>
            <person name="Brooks A.N."/>
            <person name="Brown R.H."/>
            <person name="Butlin R.K."/>
            <person name="Caggese C."/>
            <person name="Calvi B.R."/>
            <person name="Bernardo de Carvalho A."/>
            <person name="Caspi A."/>
            <person name="Castrezana S."/>
            <person name="Celniker S.E."/>
            <person name="Chang J.L."/>
            <person name="Chapple C."/>
            <person name="Chatterji S."/>
            <person name="Chinwalla A."/>
            <person name="Civetta A."/>
            <person name="Clifton S.W."/>
            <person name="Comeron J.M."/>
            <person name="Costello J.C."/>
            <person name="Coyne J.A."/>
            <person name="Daub J."/>
            <person name="David R.G."/>
            <person name="Delcher A.L."/>
            <person name="Delehaunty K."/>
            <person name="Do C.B."/>
            <person name="Ebling H."/>
            <person name="Edwards K."/>
            <person name="Eickbush T."/>
            <person name="Evans J.D."/>
            <person name="Filipski A."/>
            <person name="Findeiss S."/>
            <person name="Freyhult E."/>
            <person name="Fulton L."/>
            <person name="Fulton R."/>
            <person name="Garcia A.C."/>
            <person name="Gardiner A."/>
            <person name="Garfield D.A."/>
            <person name="Garvin B.E."/>
            <person name="Gibson G."/>
            <person name="Gilbert D."/>
            <person name="Gnerre S."/>
            <person name="Godfrey J."/>
            <person name="Good R."/>
            <person name="Gotea V."/>
            <person name="Gravely B."/>
            <person name="Greenberg A.J."/>
            <person name="Griffiths-Jones S."/>
            <person name="Gross S."/>
            <person name="Guigo R."/>
            <person name="Gustafson E.A."/>
            <person name="Haerty W."/>
            <person name="Hahn M.W."/>
            <person name="Halligan D.L."/>
            <person name="Halpern A.L."/>
            <person name="Halter G.M."/>
            <person name="Han M.V."/>
            <person name="Heger A."/>
            <person name="Hillier L."/>
            <person name="Hinrichs A.S."/>
            <person name="Holmes I."/>
            <person name="Hoskins R.A."/>
            <person name="Hubisz M.J."/>
            <person name="Hultmark D."/>
            <person name="Huntley M.A."/>
            <person name="Jaffe D.B."/>
            <person name="Jagadeeshan S."/>
            <person name="Jeck W.R."/>
            <person name="Johnson J."/>
            <person name="Jones C.D."/>
            <person name="Jordan W.C."/>
            <person name="Karpen G.H."/>
            <person name="Kataoka E."/>
            <person name="Keightley P.D."/>
            <person name="Kheradpour P."/>
            <person name="Kirkness E.F."/>
            <person name="Koerich L.B."/>
            <person name="Kristiansen K."/>
            <person name="Kudrna D."/>
            <person name="Kulathinal R.J."/>
            <person name="Kumar S."/>
            <person name="Kwok R."/>
            <person name="Lander E."/>
            <person name="Langley C.H."/>
            <person name="Lapoint R."/>
            <person name="Lazzaro B.P."/>
            <person name="Lee S.J."/>
            <person name="Levesque L."/>
            <person name="Li R."/>
            <person name="Lin C.F."/>
            <person name="Lin M.F."/>
            <person name="Lindblad-Toh K."/>
            <person name="Llopart A."/>
            <person name="Long M."/>
            <person name="Low L."/>
            <person name="Lozovsky E."/>
            <person name="Lu J."/>
            <person name="Luo M."/>
            <person name="Machado C.A."/>
            <person name="Makalowski W."/>
            <person name="Marzo M."/>
            <person name="Matsuda M."/>
            <person name="Matzkin L."/>
            <person name="McAllister B."/>
            <person name="McBride C.S."/>
            <person name="McKernan B."/>
            <person name="McKernan K."/>
            <person name="Mendez-Lago M."/>
            <person name="Minx P."/>
            <person name="Mollenhauer M.U."/>
            <person name="Montooth K."/>
            <person name="Mount S.M."/>
            <person name="Mu X."/>
            <person name="Myers E."/>
            <person name="Negre B."/>
            <person name="Newfeld S."/>
            <person name="Nielsen R."/>
            <person name="Noor M.A."/>
            <person name="O'Grady P."/>
            <person name="Pachter L."/>
            <person name="Papaceit M."/>
            <person name="Parisi M.J."/>
            <person name="Parisi M."/>
            <person name="Parts L."/>
            <person name="Pedersen J.S."/>
            <person name="Pesole G."/>
            <person name="Phillippy A.M."/>
            <person name="Ponting C.P."/>
            <person name="Pop M."/>
            <person name="Porcelli D."/>
            <person name="Powell J.R."/>
            <person name="Prohaska S."/>
            <person name="Pruitt K."/>
            <person name="Puig M."/>
            <person name="Quesneville H."/>
            <person name="Ram K.R."/>
            <person name="Rand D."/>
            <person name="Rasmussen M.D."/>
            <person name="Reed L.K."/>
            <person name="Reenan R."/>
            <person name="Reily A."/>
            <person name="Remington K.A."/>
            <person name="Rieger T.T."/>
            <person name="Ritchie M.G."/>
            <person name="Robin C."/>
            <person name="Rogers Y.H."/>
            <person name="Rohde C."/>
            <person name="Rozas J."/>
            <person name="Rubenfield M.J."/>
            <person name="Ruiz A."/>
            <person name="Russo S."/>
            <person name="Salzberg S.L."/>
            <person name="Sanchez-Gracia A."/>
            <person name="Saranga D.J."/>
            <person name="Sato H."/>
            <person name="Schaeffer S.W."/>
            <person name="Schatz M.C."/>
            <person name="Schlenke T."/>
            <person name="Schwartz R."/>
            <person name="Segarra C."/>
            <person name="Singh R.S."/>
            <person name="Sirot L."/>
            <person name="Sirota M."/>
            <person name="Sisneros N.B."/>
            <person name="Smith C.D."/>
            <person name="Smith T.F."/>
            <person name="Spieth J."/>
            <person name="Stage D.E."/>
            <person name="Stark A."/>
            <person name="Stephan W."/>
            <person name="Strausberg R.L."/>
            <person name="Strempel S."/>
            <person name="Sturgill D."/>
            <person name="Sutton G."/>
            <person name="Sutton G.G."/>
            <person name="Tao W."/>
            <person name="Teichmann S."/>
            <person name="Tobari Y.N."/>
            <person name="Tomimura Y."/>
            <person name="Tsolas J.M."/>
            <person name="Valente V.L."/>
            <person name="Venter E."/>
            <person name="Venter J.C."/>
            <person name="Vicario S."/>
            <person name="Vieira F.G."/>
            <person name="Vilella A.J."/>
            <person name="Villasante A."/>
            <person name="Walenz B."/>
            <person name="Wang J."/>
            <person name="Wasserman M."/>
            <person name="Watts T."/>
            <person name="Wilson D."/>
            <person name="Wilson R.K."/>
            <person name="Wing R.A."/>
            <person name="Wolfner M.F."/>
            <person name="Wong A."/>
            <person name="Wong G.K."/>
            <person name="Wu C.I."/>
            <person name="Wu G."/>
            <person name="Yamamoto D."/>
            <person name="Yang H.P."/>
            <person name="Yang S.P."/>
            <person name="Yorke J.A."/>
            <person name="Yoshida K."/>
            <person name="Zdobnov E."/>
            <person name="Zhang P."/>
            <person name="Zhang Y."/>
            <person name="Zimin A.V."/>
            <person name="Baldwin J."/>
            <person name="Abdouelleil A."/>
            <person name="Abdulkadir J."/>
            <person name="Abebe A."/>
            <person name="Abera B."/>
            <person name="Abreu J."/>
            <person name="Acer S.C."/>
            <person name="Aftuck L."/>
            <person name="Alexander A."/>
            <person name="An P."/>
            <person name="Anderson E."/>
            <person name="Anderson S."/>
            <person name="Arachi H."/>
            <person name="Azer M."/>
            <person name="Bachantsang P."/>
            <person name="Barry A."/>
            <person name="Bayul T."/>
            <person name="Berlin A."/>
            <person name="Bessette D."/>
            <person name="Bloom T."/>
            <person name="Blye J."/>
            <person name="Boguslavskiy L."/>
            <person name="Bonnet C."/>
            <person name="Boukhgalter B."/>
            <person name="Bourzgui I."/>
            <person name="Brown A."/>
            <person name="Cahill P."/>
            <person name="Channer S."/>
            <person name="Cheshatsang Y."/>
            <person name="Chuda L."/>
            <person name="Citroen M."/>
            <person name="Collymore A."/>
            <person name="Cooke P."/>
            <person name="Costello M."/>
            <person name="D'Aco K."/>
            <person name="Daza R."/>
            <person name="De Haan G."/>
            <person name="DeGray S."/>
            <person name="DeMaso C."/>
            <person name="Dhargay N."/>
            <person name="Dooley K."/>
            <person name="Dooley E."/>
            <person name="Doricent M."/>
            <person name="Dorje P."/>
            <person name="Dorjee K."/>
            <person name="Dupes A."/>
            <person name="Elong R."/>
            <person name="Falk J."/>
            <person name="Farina A."/>
            <person name="Faro S."/>
            <person name="Ferguson D."/>
            <person name="Fisher S."/>
            <person name="Foley C.D."/>
            <person name="Franke A."/>
            <person name="Friedrich D."/>
            <person name="Gadbois L."/>
            <person name="Gearin G."/>
            <person name="Gearin C.R."/>
            <person name="Giannoukos G."/>
            <person name="Goode T."/>
            <person name="Graham J."/>
            <person name="Grandbois E."/>
            <person name="Grewal S."/>
            <person name="Gyaltsen K."/>
            <person name="Hafez N."/>
            <person name="Hagos B."/>
            <person name="Hall J."/>
            <person name="Henson C."/>
            <person name="Hollinger A."/>
            <person name="Honan T."/>
            <person name="Huard M.D."/>
            <person name="Hughes L."/>
            <person name="Hurhula B."/>
            <person name="Husby M.E."/>
            <person name="Kamat A."/>
            <person name="Kanga B."/>
            <person name="Kashin S."/>
            <person name="Khazanovich D."/>
            <person name="Kisner P."/>
            <person name="Lance K."/>
            <person name="Lara M."/>
            <person name="Lee W."/>
            <person name="Lennon N."/>
            <person name="Letendre F."/>
            <person name="LeVine R."/>
            <person name="Lipovsky A."/>
            <person name="Liu X."/>
            <person name="Liu J."/>
            <person name="Liu S."/>
            <person name="Lokyitsang T."/>
            <person name="Lokyitsang Y."/>
            <person name="Lubonja R."/>
            <person name="Lui A."/>
            <person name="MacDonald P."/>
            <person name="Magnisalis V."/>
            <person name="Maru K."/>
            <person name="Matthews C."/>
            <person name="McCusker W."/>
            <person name="McDonough S."/>
            <person name="Mehta T."/>
            <person name="Meldrim J."/>
            <person name="Meneus L."/>
            <person name="Mihai O."/>
            <person name="Mihalev A."/>
            <person name="Mihova T."/>
            <person name="Mittelman R."/>
            <person name="Mlenga V."/>
            <person name="Montmayeur A."/>
            <person name="Mulrain L."/>
            <person name="Navidi A."/>
            <person name="Naylor J."/>
            <person name="Negash T."/>
            <person name="Nguyen T."/>
            <person name="Nguyen N."/>
            <person name="Nicol R."/>
            <person name="Norbu C."/>
            <person name="Norbu N."/>
            <person name="Novod N."/>
            <person name="O'Neill B."/>
            <person name="Osman S."/>
            <person name="Markiewicz E."/>
            <person name="Oyono O.L."/>
            <person name="Patti C."/>
            <person name="Phunkhang P."/>
            <person name="Pierre F."/>
            <person name="Priest M."/>
            <person name="Raghuraman S."/>
            <person name="Rege F."/>
            <person name="Reyes R."/>
            <person name="Rise C."/>
            <person name="Rogov P."/>
            <person name="Ross K."/>
            <person name="Ryan E."/>
            <person name="Settipalli S."/>
            <person name="Shea T."/>
            <person name="Sherpa N."/>
            <person name="Shi L."/>
            <person name="Shih D."/>
            <person name="Sparrow T."/>
            <person name="Spaulding J."/>
            <person name="Stalker J."/>
            <person name="Stange-Thomann N."/>
            <person name="Stavropoulos S."/>
            <person name="Stone C."/>
            <person name="Strader C."/>
            <person name="Tesfaye S."/>
            <person name="Thomson T."/>
            <person name="Thoulutsang Y."/>
            <person name="Thoulutsang D."/>
            <person name="Topham K."/>
            <person name="Topping I."/>
            <person name="Tsamla T."/>
            <person name="Vassiliev H."/>
            <person name="Vo A."/>
            <person name="Wangchuk T."/>
            <person name="Wangdi T."/>
            <person name="Weiand M."/>
            <person name="Wilkinson J."/>
            <person name="Wilson A."/>
            <person name="Yadav S."/>
            <person name="Young G."/>
            <person name="Yu Q."/>
            <person name="Zembek L."/>
            <person name="Zhong D."/>
            <person name="Zimmer A."/>
            <person name="Zwirko Z."/>
            <person name="Jaffe D.B."/>
            <person name="Alvarez P."/>
            <person name="Brockman W."/>
            <person name="Butler J."/>
            <person name="Chin C."/>
            <person name="Gnerre S."/>
            <person name="Grabherr M."/>
            <person name="Kleber M."/>
            <person name="Mauceli E."/>
            <person name="MacCallum I."/>
        </authorList>
    </citation>
    <scope>NUCLEOTIDE SEQUENCE [LARGE SCALE GENOMIC DNA]</scope>
    <source>
        <strain evidence="8">TSC#15081-1352.22</strain>
        <strain evidence="9">Tucson 15081-1352.22</strain>
    </source>
</reference>
<feature type="compositionally biased region" description="Polar residues" evidence="4">
    <location>
        <begin position="1"/>
        <end position="15"/>
    </location>
</feature>
<dbReference type="InterPro" id="IPR000219">
    <property type="entry name" value="DH_dom"/>
</dbReference>
<feature type="region of interest" description="Disordered" evidence="4">
    <location>
        <begin position="1045"/>
        <end position="1078"/>
    </location>
</feature>
<feature type="region of interest" description="Disordered" evidence="4">
    <location>
        <begin position="871"/>
        <end position="936"/>
    </location>
</feature>
<evidence type="ECO:0000259" key="6">
    <source>
        <dbReference type="PROSITE" id="PS50010"/>
    </source>
</evidence>
<dbReference type="InterPro" id="IPR001452">
    <property type="entry name" value="SH3_domain"/>
</dbReference>
<dbReference type="OrthoDB" id="27593at2759"/>
<feature type="region of interest" description="Disordered" evidence="4">
    <location>
        <begin position="497"/>
        <end position="523"/>
    </location>
</feature>
<dbReference type="PANTHER" id="PTHR12845:SF5">
    <property type="entry name" value="EPHEXIN, ISOFORM D"/>
    <property type="match status" value="1"/>
</dbReference>
<feature type="compositionally biased region" description="Low complexity" evidence="4">
    <location>
        <begin position="1508"/>
        <end position="1522"/>
    </location>
</feature>
<feature type="region of interest" description="Disordered" evidence="4">
    <location>
        <begin position="1361"/>
        <end position="1455"/>
    </location>
</feature>
<feature type="region of interest" description="Disordered" evidence="4">
    <location>
        <begin position="357"/>
        <end position="394"/>
    </location>
</feature>
<dbReference type="KEGG" id="dmo:Dmoj_GI13273"/>
<feature type="compositionally biased region" description="Basic residues" evidence="4">
    <location>
        <begin position="1319"/>
        <end position="1330"/>
    </location>
</feature>
<feature type="region of interest" description="Disordered" evidence="4">
    <location>
        <begin position="628"/>
        <end position="654"/>
    </location>
</feature>
<keyword evidence="1 2" id="KW-0728">SH3 domain</keyword>
<feature type="compositionally biased region" description="Polar residues" evidence="4">
    <location>
        <begin position="1582"/>
        <end position="1591"/>
    </location>
</feature>
<feature type="region of interest" description="Disordered" evidence="4">
    <location>
        <begin position="1572"/>
        <end position="1591"/>
    </location>
</feature>
<feature type="domain" description="SH3" evidence="5">
    <location>
        <begin position="1992"/>
        <end position="2053"/>
    </location>
</feature>
<dbReference type="SUPFAM" id="SSF50729">
    <property type="entry name" value="PH domain-like"/>
    <property type="match status" value="1"/>
</dbReference>
<organism evidence="8 9">
    <name type="scientific">Drosophila mojavensis</name>
    <name type="common">Fruit fly</name>
    <dbReference type="NCBI Taxonomy" id="7230"/>
    <lineage>
        <taxon>Eukaryota</taxon>
        <taxon>Metazoa</taxon>
        <taxon>Ecdysozoa</taxon>
        <taxon>Arthropoda</taxon>
        <taxon>Hexapoda</taxon>
        <taxon>Insecta</taxon>
        <taxon>Pterygota</taxon>
        <taxon>Neoptera</taxon>
        <taxon>Endopterygota</taxon>
        <taxon>Diptera</taxon>
        <taxon>Brachycera</taxon>
        <taxon>Muscomorpha</taxon>
        <taxon>Ephydroidea</taxon>
        <taxon>Drosophilidae</taxon>
        <taxon>Drosophila</taxon>
    </lineage>
</organism>
<evidence type="ECO:0000256" key="3">
    <source>
        <dbReference type="SAM" id="Coils"/>
    </source>
</evidence>
<feature type="region of interest" description="Disordered" evidence="4">
    <location>
        <begin position="54"/>
        <end position="87"/>
    </location>
</feature>
<feature type="region of interest" description="Disordered" evidence="4">
    <location>
        <begin position="1508"/>
        <end position="1527"/>
    </location>
</feature>
<feature type="region of interest" description="Disordered" evidence="4">
    <location>
        <begin position="1278"/>
        <end position="1330"/>
    </location>
</feature>
<dbReference type="InterPro" id="IPR036028">
    <property type="entry name" value="SH3-like_dom_sf"/>
</dbReference>
<evidence type="ECO:0000256" key="4">
    <source>
        <dbReference type="SAM" id="MobiDB-lite"/>
    </source>
</evidence>
<dbReference type="PANTHER" id="PTHR12845">
    <property type="entry name" value="GUANINE NUCLEOTIDE EXCHANGE FACTOR"/>
    <property type="match status" value="1"/>
</dbReference>
<dbReference type="Proteomes" id="UP000009192">
    <property type="component" value="Unassembled WGS sequence"/>
</dbReference>
<feature type="region of interest" description="Disordered" evidence="4">
    <location>
        <begin position="1"/>
        <end position="42"/>
    </location>
</feature>
<dbReference type="CDD" id="cd01221">
    <property type="entry name" value="PH_ephexin"/>
    <property type="match status" value="1"/>
</dbReference>
<feature type="region of interest" description="Disordered" evidence="4">
    <location>
        <begin position="546"/>
        <end position="590"/>
    </location>
</feature>
<feature type="compositionally biased region" description="Basic residues" evidence="4">
    <location>
        <begin position="1409"/>
        <end position="1422"/>
    </location>
</feature>
<dbReference type="InterPro" id="IPR035899">
    <property type="entry name" value="DBL_dom_sf"/>
</dbReference>
<evidence type="ECO:0000313" key="8">
    <source>
        <dbReference type="EMBL" id="KRG06214.1"/>
    </source>
</evidence>
<dbReference type="SUPFAM" id="SSF50044">
    <property type="entry name" value="SH3-domain"/>
    <property type="match status" value="1"/>
</dbReference>
<protein>
    <submittedName>
        <fullName evidence="7">Uncharacterized protein, isoform B</fullName>
    </submittedName>
    <submittedName>
        <fullName evidence="8">Uncharacterized protein, isoform D</fullName>
    </submittedName>
</protein>
<dbReference type="Gene3D" id="2.30.29.30">
    <property type="entry name" value="Pleckstrin-homology domain (PH domain)/Phosphotyrosine-binding domain (PTB)"/>
    <property type="match status" value="1"/>
</dbReference>
<feature type="compositionally biased region" description="Polar residues" evidence="4">
    <location>
        <begin position="1395"/>
        <end position="1405"/>
    </location>
</feature>
<feature type="region of interest" description="Disordered" evidence="4">
    <location>
        <begin position="980"/>
        <end position="1011"/>
    </location>
</feature>
<feature type="compositionally biased region" description="Basic residues" evidence="4">
    <location>
        <begin position="357"/>
        <end position="381"/>
    </location>
</feature>
<keyword evidence="3" id="KW-0175">Coiled coil</keyword>
<evidence type="ECO:0000313" key="7">
    <source>
        <dbReference type="EMBL" id="KRG06212.1"/>
    </source>
</evidence>
<dbReference type="InterPro" id="IPR047271">
    <property type="entry name" value="Ephexin-like"/>
</dbReference>
<sequence length="2081" mass="229987">MQLSADAMATSSGSNMDAAAARSECNGNATTTTTNSSPRKEKTILGWLVKSASANDKANDNDNNNCNDNDTSNANNNRDTSNRINNNNCNCESRAFREFRGVQTLRLLWSKRIYSASVEAAESQVQRQGLGTLRKLNKSVSCLVNAFNNARDWPSLTNAHETRAKRAASLHNLQETPSEQQVLLQLQRDKDNFYKYKNAEQAKMLRRSSDANGNTNATFIAVKAGNAAGERLQWPKREDVMAKCSQSNNQHEQASGCGRLGERAGERVGASEQVNLISEQSAAAAAAATEAAAAAAANSVRISLSAASGHSGSSESLQTVNSTNSLTSIATSGITVTSQTGANRSAGTRRKYSFKTHAGKSFHQHHTPRRMSSHSHSHIHTHQGGGAGGELSGGGGVVRQLTQQFNEIIQKDARVLEQVKRKNGVWLSRGSHVYKIVERSAMQQQQQQQLERAEQSNSPSQSPSQSQRSSMVQRNIKKFEKLDKPLVPQKTQQLLRKHQELMSQRPSTLSLSKQMRNKRSRSQQQLILELEQQQLKLEVVKEEVKTPVEPNASTDEGVQSDLDEATKPKPTVDELTPEELEDVEAEERQKQRKHKYATIYEKLRLLPFIKNKKAATPPNTPTKAIAEKEATTEQEQEQEQEHQLKQEMQLQQDQQEQRPLVSPCVEADAKILAALEVLDQKLKILGEPAKTKDGELVIAANDDFEQRLLPNNSFIYQAANKQVSNNQLLLNQAVNVTLVNAIEGEQMIMEQKQLAEEEEKQLSKEQMQEEQELEPMYEPITPSTEIKTEPQASSLYKITNQMDKEKEASMPVEDIYQTVEEATTTTIIITTAATGVAAGAETAAAKNNWLEGYESIAGSSGNSDDYEAFAAPATPTTPISSSTGTLGRNTRDELPELPKPKRVLPKSPCVLRPAPSKPSQPTRPSGKACAAPASTDEDDENIYDTIKGCYESLALQRSKTDATSISSNCYESISNYRKSKSSVGPSEGVGSGATASGVHLSSSGSTLTLSSDHRTNSLYESSLATGHIVYGSGCRSSLASSSAGSGAGSGVGSAAGSNGAGKQCDKRSSIAGSSDNSDAWVDISDGEAETAAAAATSTAIGETQFVVVRERFKQHRVRSPDWSKRIRDKRLQQNKAKSCIEDDSDHYYETLSPLGNKRHSTQLLPGQHHKRHQERSSKQQSASAHALGQHQIYSDDYDSFETDSDEPTEPEQRLQHHNDSGVDMRNHRLPLPPAPQNQVYAIVRKFKDFISSKKSHKGSQQKIYENSGAQFYVECRKREPQEPAGSLSSSERNLVAGQGQQDPQQQQEQQLSSASLLRPKQKNGKSLRSRLRKSLVGASFDTKQLAALTPTRSTFYIEDPATPQQHEQQEHHGSGELDSGFSEKASSGDIPVMPSTPSAESQKFSTVARKTKKEAKAMRRRTTIGVRPHDPPPPPPPSVELRNSSNRTQLEPHSPTSWYAECGVFKQSTATLTAPHGTDEPTTPTPNTPGGGSSSWYTESGLYQTSGISVASSSGSSGVSTGNEAGLGDELQPHSLFFNEPLYQVYSAAKLESITRDLEAHESSTDGYEEIGQHAHAKKEPAQQTQKTRPSALQLVEPKNGPSRTLWSEIPEVIHSGILPTLTPRERGLQEAKFEIMTSEASYLKSLNLLRRHFMNNTAFCDSSVLSTKDRKALFSYIVPVHECSERLLTELECCWQNNIMLVGLSRCIYEIAERHFHVYITFCEHQGRMDRTLRRLKEAKNGAFQQHLEKLEASPSCCGLNLHSFLMLPMQRITRLPLLIDAVFSKESPHNTEEYEGWKLALALVQKIVAQCNEAANRCEQAYELERISKQLEFPSHIRALAIAPMGVPKQGAKPRFLVKRGELTHLMWRGDDAKLTFGKRFTKSSIYAFLFSDLLVLCKRKGESNFSVFDYCPRSMLTLTSGDNLPQLPTKDIKDPTSKNLMLMTLLENHERKTIELVLSCPSVSDQQRWLEAMRPPEAETPGEKLYESWDCPQVIAKHSYESDEPDVLQLELGDVVNVSRKLPDGWYQGERIRDGAVGWFPGSYTEELNSSHVRARNLKQRHRLLTFTATYLEAQKGK</sequence>
<accession>A0A0Q9XCC1</accession>
<dbReference type="Pfam" id="PF00621">
    <property type="entry name" value="RhoGEF"/>
    <property type="match status" value="1"/>
</dbReference>
<dbReference type="SMART" id="SM00325">
    <property type="entry name" value="RhoGEF"/>
    <property type="match status" value="1"/>
</dbReference>
<feature type="compositionally biased region" description="Low complexity" evidence="4">
    <location>
        <begin position="1000"/>
        <end position="1010"/>
    </location>
</feature>
<feature type="region of interest" description="Disordered" evidence="4">
    <location>
        <begin position="1116"/>
        <end position="1236"/>
    </location>
</feature>
<feature type="compositionally biased region" description="Low complexity" evidence="4">
    <location>
        <begin position="443"/>
        <end position="470"/>
    </location>
</feature>
<dbReference type="SMART" id="SM00326">
    <property type="entry name" value="SH3"/>
    <property type="match status" value="1"/>
</dbReference>
<feature type="compositionally biased region" description="Polar residues" evidence="4">
    <location>
        <begin position="501"/>
        <end position="514"/>
    </location>
</feature>
<evidence type="ECO:0000313" key="9">
    <source>
        <dbReference type="Proteomes" id="UP000009192"/>
    </source>
</evidence>
<evidence type="ECO:0000259" key="5">
    <source>
        <dbReference type="PROSITE" id="PS50002"/>
    </source>
</evidence>
<feature type="compositionally biased region" description="Basic and acidic residues" evidence="4">
    <location>
        <begin position="889"/>
        <end position="899"/>
    </location>
</feature>
<feature type="region of interest" description="Disordered" evidence="4">
    <location>
        <begin position="1472"/>
        <end position="1499"/>
    </location>
</feature>
<dbReference type="Gene3D" id="2.30.30.40">
    <property type="entry name" value="SH3 Domains"/>
    <property type="match status" value="1"/>
</dbReference>
<reference evidence="8" key="3">
    <citation type="submission" date="2015-11" db="EMBL/GenBank/DDBJ databases">
        <authorList>
            <consortium name="FlyBase"/>
        </authorList>
    </citation>
    <scope>NUCLEOTIDE SEQUENCE</scope>
    <source>
        <strain evidence="8">TSC#15081-1352.22</strain>
    </source>
</reference>
<feature type="compositionally biased region" description="Polar residues" evidence="4">
    <location>
        <begin position="244"/>
        <end position="253"/>
    </location>
</feature>
<dbReference type="CDD" id="cd11793">
    <property type="entry name" value="SH3_ephexin1_like"/>
    <property type="match status" value="1"/>
</dbReference>
<dbReference type="Pfam" id="PF00018">
    <property type="entry name" value="SH3_1"/>
    <property type="match status" value="1"/>
</dbReference>
<feature type="compositionally biased region" description="Acidic residues" evidence="4">
    <location>
        <begin position="1195"/>
        <end position="1209"/>
    </location>
</feature>
<feature type="region of interest" description="Disordered" evidence="4">
    <location>
        <begin position="440"/>
        <end position="473"/>
    </location>
</feature>
<gene>
    <name evidence="8" type="primary">Dmoj\GI13273</name>
    <name evidence="8" type="ORF">Dmoj_GI13273</name>
</gene>
<dbReference type="InterPro" id="IPR047270">
    <property type="entry name" value="PH_ephexin"/>
</dbReference>
<feature type="region of interest" description="Disordered" evidence="4">
    <location>
        <begin position="242"/>
        <end position="264"/>
    </location>
</feature>
<dbReference type="PROSITE" id="PS50002">
    <property type="entry name" value="SH3"/>
    <property type="match status" value="1"/>
</dbReference>
<proteinExistence type="predicted"/>
<reference evidence="8" key="2">
    <citation type="journal article" date="2008" name="Bioinformatics">
        <title>Assembly reconciliation.</title>
        <authorList>
            <person name="Zimin A.V."/>
            <person name="Smith D.R."/>
            <person name="Sutton G."/>
            <person name="Yorke J.A."/>
        </authorList>
    </citation>
    <scope>NUCLEOTIDE SEQUENCE</scope>
    <source>
        <strain evidence="8">TSC#15081-1352.22</strain>
    </source>
</reference>
<feature type="compositionally biased region" description="Acidic residues" evidence="4">
    <location>
        <begin position="575"/>
        <end position="585"/>
    </location>
</feature>
<dbReference type="PROSITE" id="PS50010">
    <property type="entry name" value="DH_2"/>
    <property type="match status" value="1"/>
</dbReference>
<keyword evidence="9" id="KW-1185">Reference proteome</keyword>
<dbReference type="eggNOG" id="ENOG502SYZU">
    <property type="taxonomic scope" value="Eukaryota"/>
</dbReference>
<feature type="compositionally biased region" description="Polar residues" evidence="4">
    <location>
        <begin position="1441"/>
        <end position="1455"/>
    </location>
</feature>
<evidence type="ECO:0000256" key="2">
    <source>
        <dbReference type="PROSITE-ProRule" id="PRU00192"/>
    </source>
</evidence>
<dbReference type="InParanoid" id="A0A0Q9XCC1"/>
<feature type="compositionally biased region" description="Low complexity" evidence="4">
    <location>
        <begin position="1298"/>
        <end position="1310"/>
    </location>
</feature>
<dbReference type="EMBL" id="CH933809">
    <property type="protein sequence ID" value="KRG06214.1"/>
    <property type="molecule type" value="Genomic_DNA"/>
</dbReference>
<dbReference type="InterPro" id="IPR011993">
    <property type="entry name" value="PH-like_dom_sf"/>
</dbReference>
<dbReference type="CDD" id="cd00160">
    <property type="entry name" value="RhoGEF"/>
    <property type="match status" value="1"/>
</dbReference>
<dbReference type="GO" id="GO:0005085">
    <property type="term" value="F:guanyl-nucleotide exchange factor activity"/>
    <property type="evidence" value="ECO:0007669"/>
    <property type="project" value="InterPro"/>
</dbReference>
<feature type="compositionally biased region" description="Basic and acidic residues" evidence="4">
    <location>
        <begin position="1118"/>
        <end position="1131"/>
    </location>
</feature>
<evidence type="ECO:0000256" key="1">
    <source>
        <dbReference type="ARBA" id="ARBA00022443"/>
    </source>
</evidence>
<feature type="compositionally biased region" description="Low complexity" evidence="4">
    <location>
        <begin position="871"/>
        <end position="885"/>
    </location>
</feature>
<dbReference type="EMBL" id="CH933809">
    <property type="protein sequence ID" value="KRG06212.1"/>
    <property type="molecule type" value="Genomic_DNA"/>
</dbReference>